<dbReference type="PANTHER" id="PTHR38765">
    <property type="entry name" value="DUF484 DOMAIN-CONTAINING PROTEIN"/>
    <property type="match status" value="1"/>
</dbReference>
<proteinExistence type="predicted"/>
<dbReference type="InterPro" id="IPR007435">
    <property type="entry name" value="DUF484"/>
</dbReference>
<dbReference type="Proteomes" id="UP000249739">
    <property type="component" value="Unassembled WGS sequence"/>
</dbReference>
<dbReference type="PANTHER" id="PTHR38765:SF1">
    <property type="entry name" value="DUF484 DOMAIN-CONTAINING PROTEIN"/>
    <property type="match status" value="1"/>
</dbReference>
<evidence type="ECO:0000313" key="1">
    <source>
        <dbReference type="EMBL" id="PZP57224.1"/>
    </source>
</evidence>
<sequence length="232" mass="25991">MSEPLPQHLTMTVDDVLNWLKSNPDFLKKHPEAIDYLIAPKEENGRKVADFQSYMIERLKADKTEAVEVAKGVVETARNNMNNQSRIHKAVLRLLEAISFDEFIQTLTTDITNLLDVDITTLVVEADGREIPHIHTNGIRIVPEGTIDNWMNGKNALLQDDISGIEVIYGSGATLVRSQALVRIDISMHTPPAILAFGSRDPHLFSAGQGTEQVSFLARVVERQLRTWLMLP</sequence>
<protein>
    <submittedName>
        <fullName evidence="1">DUF484 domain-containing protein</fullName>
    </submittedName>
</protein>
<comment type="caution">
    <text evidence="1">The sequence shown here is derived from an EMBL/GenBank/DDBJ whole genome shotgun (WGS) entry which is preliminary data.</text>
</comment>
<dbReference type="InterPro" id="IPR029016">
    <property type="entry name" value="GAF-like_dom_sf"/>
</dbReference>
<accession>A0A2W5FS05</accession>
<reference evidence="1 2" key="1">
    <citation type="submission" date="2017-08" db="EMBL/GenBank/DDBJ databases">
        <title>Infants hospitalized years apart are colonized by the same room-sourced microbial strains.</title>
        <authorList>
            <person name="Brooks B."/>
            <person name="Olm M.R."/>
            <person name="Firek B.A."/>
            <person name="Baker R."/>
            <person name="Thomas B.C."/>
            <person name="Morowitz M.J."/>
            <person name="Banfield J.F."/>
        </authorList>
    </citation>
    <scope>NUCLEOTIDE SEQUENCE [LARGE SCALE GENOMIC DNA]</scope>
    <source>
        <strain evidence="1">S2_006_000_R2_64</strain>
    </source>
</reference>
<dbReference type="EMBL" id="QFOT01000005">
    <property type="protein sequence ID" value="PZP57224.1"/>
    <property type="molecule type" value="Genomic_DNA"/>
</dbReference>
<evidence type="ECO:0000313" key="2">
    <source>
        <dbReference type="Proteomes" id="UP000249739"/>
    </source>
</evidence>
<organism evidence="1 2">
    <name type="scientific">Micavibrio aeruginosavorus</name>
    <dbReference type="NCBI Taxonomy" id="349221"/>
    <lineage>
        <taxon>Bacteria</taxon>
        <taxon>Pseudomonadati</taxon>
        <taxon>Bdellovibrionota</taxon>
        <taxon>Bdellovibrionia</taxon>
        <taxon>Bdellovibrionales</taxon>
        <taxon>Pseudobdellovibrionaceae</taxon>
        <taxon>Micavibrio</taxon>
    </lineage>
</organism>
<dbReference type="AlphaFoldDB" id="A0A2W5FS05"/>
<dbReference type="Gene3D" id="3.30.450.40">
    <property type="match status" value="1"/>
</dbReference>
<name>A0A2W5FS05_9BACT</name>
<gene>
    <name evidence="1" type="ORF">DI586_01125</name>
</gene>
<dbReference type="Pfam" id="PF04340">
    <property type="entry name" value="DUF484"/>
    <property type="match status" value="1"/>
</dbReference>